<keyword evidence="1" id="KW-0812">Transmembrane</keyword>
<evidence type="ECO:0000256" key="1">
    <source>
        <dbReference type="SAM" id="Phobius"/>
    </source>
</evidence>
<name>A0A1K2FBI5_STRAR</name>
<dbReference type="AlphaFoldDB" id="A0A1K2FBI5"/>
<evidence type="ECO:0000313" key="3">
    <source>
        <dbReference type="Proteomes" id="UP000181909"/>
    </source>
</evidence>
<dbReference type="RefSeq" id="WP_143166622.1">
    <property type="nucleotide sequence ID" value="NZ_FPJO01000060.1"/>
</dbReference>
<protein>
    <submittedName>
        <fullName evidence="2">Uncharacterized protein</fullName>
    </submittedName>
</protein>
<reference evidence="2 3" key="1">
    <citation type="submission" date="2016-11" db="EMBL/GenBank/DDBJ databases">
        <authorList>
            <person name="Jaros S."/>
            <person name="Januszkiewicz K."/>
            <person name="Wedrychowicz H."/>
        </authorList>
    </citation>
    <scope>NUCLEOTIDE SEQUENCE [LARGE SCALE GENOMIC DNA]</scope>
    <source>
        <strain evidence="2 3">OK807</strain>
    </source>
</reference>
<feature type="transmembrane region" description="Helical" evidence="1">
    <location>
        <begin position="7"/>
        <end position="36"/>
    </location>
</feature>
<keyword evidence="1" id="KW-1133">Transmembrane helix</keyword>
<gene>
    <name evidence="2" type="ORF">SAMN02787144_10609</name>
</gene>
<keyword evidence="1" id="KW-0472">Membrane</keyword>
<accession>A0A1K2FBI5</accession>
<organism evidence="2 3">
    <name type="scientific">Streptomyces atratus</name>
    <dbReference type="NCBI Taxonomy" id="1893"/>
    <lineage>
        <taxon>Bacteria</taxon>
        <taxon>Bacillati</taxon>
        <taxon>Actinomycetota</taxon>
        <taxon>Actinomycetes</taxon>
        <taxon>Kitasatosporales</taxon>
        <taxon>Streptomycetaceae</taxon>
        <taxon>Streptomyces</taxon>
    </lineage>
</organism>
<evidence type="ECO:0000313" key="2">
    <source>
        <dbReference type="EMBL" id="SFY45103.1"/>
    </source>
</evidence>
<sequence length="66" mass="6635">MCRSWGLAFVVVLVVLVVLVLVVLLVVLVVLVLVVLGCAAAFGVTGIGHTSCITNDLGSTAALVAS</sequence>
<dbReference type="EMBL" id="FPJO01000060">
    <property type="protein sequence ID" value="SFY45103.1"/>
    <property type="molecule type" value="Genomic_DNA"/>
</dbReference>
<dbReference type="Proteomes" id="UP000181909">
    <property type="component" value="Unassembled WGS sequence"/>
</dbReference>
<proteinExistence type="predicted"/>